<reference evidence="1" key="2">
    <citation type="journal article" date="2015" name="Fish Shellfish Immunol.">
        <title>Early steps in the European eel (Anguilla anguilla)-Vibrio vulnificus interaction in the gills: Role of the RtxA13 toxin.</title>
        <authorList>
            <person name="Callol A."/>
            <person name="Pajuelo D."/>
            <person name="Ebbesson L."/>
            <person name="Teles M."/>
            <person name="MacKenzie S."/>
            <person name="Amaro C."/>
        </authorList>
    </citation>
    <scope>NUCLEOTIDE SEQUENCE</scope>
</reference>
<reference evidence="1" key="1">
    <citation type="submission" date="2014-11" db="EMBL/GenBank/DDBJ databases">
        <authorList>
            <person name="Amaro Gonzalez C."/>
        </authorList>
    </citation>
    <scope>NUCLEOTIDE SEQUENCE</scope>
</reference>
<dbReference type="AlphaFoldDB" id="A0A0E9RTM4"/>
<accession>A0A0E9RTM4</accession>
<protein>
    <submittedName>
        <fullName evidence="1">Uncharacterized protein</fullName>
    </submittedName>
</protein>
<sequence length="58" mass="6680">MLSNKEILTIRNAINCGSTVTQHCLLLRGTLPKYDFCNRKSVNETVTDRFRFTPPSFM</sequence>
<name>A0A0E9RTM4_ANGAN</name>
<evidence type="ECO:0000313" key="1">
    <source>
        <dbReference type="EMBL" id="JAH31760.1"/>
    </source>
</evidence>
<organism evidence="1">
    <name type="scientific">Anguilla anguilla</name>
    <name type="common">European freshwater eel</name>
    <name type="synonym">Muraena anguilla</name>
    <dbReference type="NCBI Taxonomy" id="7936"/>
    <lineage>
        <taxon>Eukaryota</taxon>
        <taxon>Metazoa</taxon>
        <taxon>Chordata</taxon>
        <taxon>Craniata</taxon>
        <taxon>Vertebrata</taxon>
        <taxon>Euteleostomi</taxon>
        <taxon>Actinopterygii</taxon>
        <taxon>Neopterygii</taxon>
        <taxon>Teleostei</taxon>
        <taxon>Anguilliformes</taxon>
        <taxon>Anguillidae</taxon>
        <taxon>Anguilla</taxon>
    </lineage>
</organism>
<dbReference type="EMBL" id="GBXM01076817">
    <property type="protein sequence ID" value="JAH31760.1"/>
    <property type="molecule type" value="Transcribed_RNA"/>
</dbReference>
<proteinExistence type="predicted"/>